<gene>
    <name evidence="1" type="ORF">F5147DRAFT_649851</name>
</gene>
<name>A0A9P7JXR0_9AGAM</name>
<proteinExistence type="predicted"/>
<protein>
    <submittedName>
        <fullName evidence="1">Uncharacterized protein</fullName>
    </submittedName>
</protein>
<evidence type="ECO:0000313" key="1">
    <source>
        <dbReference type="EMBL" id="KAG2114689.1"/>
    </source>
</evidence>
<dbReference type="EMBL" id="JABBWM010000009">
    <property type="protein sequence ID" value="KAG2114689.1"/>
    <property type="molecule type" value="Genomic_DNA"/>
</dbReference>
<accession>A0A9P7JXR0</accession>
<dbReference type="Proteomes" id="UP000823399">
    <property type="component" value="Unassembled WGS sequence"/>
</dbReference>
<comment type="caution">
    <text evidence="1">The sequence shown here is derived from an EMBL/GenBank/DDBJ whole genome shotgun (WGS) entry which is preliminary data.</text>
</comment>
<dbReference type="RefSeq" id="XP_041296637.1">
    <property type="nucleotide sequence ID" value="XM_041433388.1"/>
</dbReference>
<keyword evidence="2" id="KW-1185">Reference proteome</keyword>
<evidence type="ECO:0000313" key="2">
    <source>
        <dbReference type="Proteomes" id="UP000823399"/>
    </source>
</evidence>
<dbReference type="AlphaFoldDB" id="A0A9P7JXR0"/>
<sequence length="452" mass="51410">MPQGSQSLLDRSWLPNGDAVSDINHSEEVIGCKYKGEKYYMGLLLKVVHRDFLELVICPHADNIRLYLQSEWGQSFLKTTVVMFSMQFLHIDDWAMIVRGDLSSETGQVSDTIRVIHPLKEELEVSKYYLDHCPLSHTLQAQLPPQQLFRPSPDIDVIQIGDSINVLVEEHMEKSGIMCWLSKRGNYLWFQDRLLNIPVPVFMQDSGYDVKPGDVMRVAHGPEYLTKGVVQSVDFLNARLTLLSEIDHSLINVPIRFVIKVQNASLDSFKKDIRQEVFIIGGDCKGYQATLQQRTTIQLKDIANRYGMRLNGVMLKGTEMICFCEMWRNITPPPEKVPLSASTVDMSSSVWTTWTDNSEDVVTAGNPSSSLPSQPAASDPWSVNINDMLDSINAGREKPKETLIAWLMNKEFSFKFTTYHMMLKVSPSFIGGRLHNLFCLLRLQPVQDSRDF</sequence>
<dbReference type="OrthoDB" id="2668238at2759"/>
<dbReference type="GeneID" id="64695647"/>
<reference evidence="1" key="1">
    <citation type="journal article" date="2020" name="New Phytol.">
        <title>Comparative genomics reveals dynamic genome evolution in host specialist ectomycorrhizal fungi.</title>
        <authorList>
            <person name="Lofgren L.A."/>
            <person name="Nguyen N.H."/>
            <person name="Vilgalys R."/>
            <person name="Ruytinx J."/>
            <person name="Liao H.L."/>
            <person name="Branco S."/>
            <person name="Kuo A."/>
            <person name="LaButti K."/>
            <person name="Lipzen A."/>
            <person name="Andreopoulos W."/>
            <person name="Pangilinan J."/>
            <person name="Riley R."/>
            <person name="Hundley H."/>
            <person name="Na H."/>
            <person name="Barry K."/>
            <person name="Grigoriev I.V."/>
            <person name="Stajich J.E."/>
            <person name="Kennedy P.G."/>
        </authorList>
    </citation>
    <scope>NUCLEOTIDE SEQUENCE</scope>
    <source>
        <strain evidence="1">FC423</strain>
    </source>
</reference>
<organism evidence="1 2">
    <name type="scientific">Suillus discolor</name>
    <dbReference type="NCBI Taxonomy" id="1912936"/>
    <lineage>
        <taxon>Eukaryota</taxon>
        <taxon>Fungi</taxon>
        <taxon>Dikarya</taxon>
        <taxon>Basidiomycota</taxon>
        <taxon>Agaricomycotina</taxon>
        <taxon>Agaricomycetes</taxon>
        <taxon>Agaricomycetidae</taxon>
        <taxon>Boletales</taxon>
        <taxon>Suillineae</taxon>
        <taxon>Suillaceae</taxon>
        <taxon>Suillus</taxon>
    </lineage>
</organism>